<sequence length="88" mass="10087">MKLKKKSENSTKVDEVKAIITLRGGTQVDQPMPKPKENKEEEQEENVKEQEKGKEVNEDDRTKEDEIVNEKLKKKNKLLSPLSHGSSI</sequence>
<evidence type="ECO:0000313" key="3">
    <source>
        <dbReference type="Proteomes" id="UP000288805"/>
    </source>
</evidence>
<organism evidence="2 3">
    <name type="scientific">Vitis vinifera</name>
    <name type="common">Grape</name>
    <dbReference type="NCBI Taxonomy" id="29760"/>
    <lineage>
        <taxon>Eukaryota</taxon>
        <taxon>Viridiplantae</taxon>
        <taxon>Streptophyta</taxon>
        <taxon>Embryophyta</taxon>
        <taxon>Tracheophyta</taxon>
        <taxon>Spermatophyta</taxon>
        <taxon>Magnoliopsida</taxon>
        <taxon>eudicotyledons</taxon>
        <taxon>Gunneridae</taxon>
        <taxon>Pentapetalae</taxon>
        <taxon>rosids</taxon>
        <taxon>Vitales</taxon>
        <taxon>Vitaceae</taxon>
        <taxon>Viteae</taxon>
        <taxon>Vitis</taxon>
    </lineage>
</organism>
<name>A0A438D1J3_VITVI</name>
<comment type="caution">
    <text evidence="2">The sequence shown here is derived from an EMBL/GenBank/DDBJ whole genome shotgun (WGS) entry which is preliminary data.</text>
</comment>
<feature type="region of interest" description="Disordered" evidence="1">
    <location>
        <begin position="1"/>
        <end position="88"/>
    </location>
</feature>
<proteinExistence type="predicted"/>
<evidence type="ECO:0000256" key="1">
    <source>
        <dbReference type="SAM" id="MobiDB-lite"/>
    </source>
</evidence>
<protein>
    <submittedName>
        <fullName evidence="2">Uncharacterized protein</fullName>
    </submittedName>
</protein>
<accession>A0A438D1J3</accession>
<feature type="compositionally biased region" description="Basic and acidic residues" evidence="1">
    <location>
        <begin position="1"/>
        <end position="17"/>
    </location>
</feature>
<gene>
    <name evidence="2" type="ORF">CK203_109109</name>
</gene>
<reference evidence="2 3" key="1">
    <citation type="journal article" date="2018" name="PLoS Genet.">
        <title>Population sequencing reveals clonal diversity and ancestral inbreeding in the grapevine cultivar Chardonnay.</title>
        <authorList>
            <person name="Roach M.J."/>
            <person name="Johnson D.L."/>
            <person name="Bohlmann J."/>
            <person name="van Vuuren H.J."/>
            <person name="Jones S.J."/>
            <person name="Pretorius I.S."/>
            <person name="Schmidt S.A."/>
            <person name="Borneman A.R."/>
        </authorList>
    </citation>
    <scope>NUCLEOTIDE SEQUENCE [LARGE SCALE GENOMIC DNA]</scope>
    <source>
        <strain evidence="3">cv. Chardonnay</strain>
        <tissue evidence="2">Leaf</tissue>
    </source>
</reference>
<dbReference type="EMBL" id="QGNW01001848">
    <property type="protein sequence ID" value="RVW29327.1"/>
    <property type="molecule type" value="Genomic_DNA"/>
</dbReference>
<dbReference type="AlphaFoldDB" id="A0A438D1J3"/>
<dbReference type="Proteomes" id="UP000288805">
    <property type="component" value="Unassembled WGS sequence"/>
</dbReference>
<evidence type="ECO:0000313" key="2">
    <source>
        <dbReference type="EMBL" id="RVW29327.1"/>
    </source>
</evidence>
<feature type="compositionally biased region" description="Basic and acidic residues" evidence="1">
    <location>
        <begin position="34"/>
        <end position="71"/>
    </location>
</feature>